<evidence type="ECO:0000313" key="4">
    <source>
        <dbReference type="Proteomes" id="UP000558284"/>
    </source>
</evidence>
<reference evidence="3 4" key="1">
    <citation type="submission" date="2020-07" db="EMBL/GenBank/DDBJ databases">
        <title>Definition of the novel symbiovar canariense within Mesorhizobium novociceri, a new species of genus Mesorhizobium nodulating Cicer canariense in the Caldera de Taburiente National Park (La Palma, Canary Islands).</title>
        <authorList>
            <person name="Leon-Barrios M."/>
            <person name="Perez-Yepez J."/>
            <person name="Flores-Felix J.D."/>
            <person name="Ramirez-Baena M.H."/>
            <person name="Pulido-Suarez L."/>
            <person name="Igual J.M."/>
            <person name="Velazquez E."/>
            <person name="Peix A."/>
        </authorList>
    </citation>
    <scope>NUCLEOTIDE SEQUENCE [LARGE SCALE GENOMIC DNA]</scope>
    <source>
        <strain evidence="3 4">CCANP35</strain>
    </source>
</reference>
<dbReference type="RefSeq" id="WP_181056970.1">
    <property type="nucleotide sequence ID" value="NZ_JACDTY010000003.1"/>
</dbReference>
<protein>
    <submittedName>
        <fullName evidence="3">DUF4145 domain-containing protein</fullName>
    </submittedName>
</protein>
<organism evidence="3 4">
    <name type="scientific">Mesorhizobium neociceri</name>
    <dbReference type="NCBI Taxonomy" id="1307853"/>
    <lineage>
        <taxon>Bacteria</taxon>
        <taxon>Pseudomonadati</taxon>
        <taxon>Pseudomonadota</taxon>
        <taxon>Alphaproteobacteria</taxon>
        <taxon>Hyphomicrobiales</taxon>
        <taxon>Phyllobacteriaceae</taxon>
        <taxon>Mesorhizobium</taxon>
    </lineage>
</organism>
<evidence type="ECO:0000256" key="1">
    <source>
        <dbReference type="SAM" id="MobiDB-lite"/>
    </source>
</evidence>
<comment type="caution">
    <text evidence="3">The sequence shown here is derived from an EMBL/GenBank/DDBJ whole genome shotgun (WGS) entry which is preliminary data.</text>
</comment>
<gene>
    <name evidence="3" type="ORF">H0241_08395</name>
</gene>
<dbReference type="EMBL" id="JACDTY010000003">
    <property type="protein sequence ID" value="MBA1140275.1"/>
    <property type="molecule type" value="Genomic_DNA"/>
</dbReference>
<feature type="region of interest" description="Disordered" evidence="1">
    <location>
        <begin position="220"/>
        <end position="243"/>
    </location>
</feature>
<evidence type="ECO:0000313" key="3">
    <source>
        <dbReference type="EMBL" id="MBA1140275.1"/>
    </source>
</evidence>
<accession>A0A838B1L8</accession>
<dbReference type="AlphaFoldDB" id="A0A838B1L8"/>
<dbReference type="InterPro" id="IPR025285">
    <property type="entry name" value="DUF4145"/>
</dbReference>
<dbReference type="Proteomes" id="UP000558284">
    <property type="component" value="Unassembled WGS sequence"/>
</dbReference>
<proteinExistence type="predicted"/>
<name>A0A838B1L8_9HYPH</name>
<evidence type="ECO:0000259" key="2">
    <source>
        <dbReference type="Pfam" id="PF13643"/>
    </source>
</evidence>
<feature type="domain" description="DUF4145" evidence="2">
    <location>
        <begin position="121"/>
        <end position="201"/>
    </location>
</feature>
<keyword evidence="4" id="KW-1185">Reference proteome</keyword>
<sequence length="243" mass="26416">MAKLPGFPMMDEYLKELSRPKLLFARFLQPGGRCPHCSIPNPGYEQAWFSSAPIQRATPGQTAKWGTYFRMSCGGGILARGIWSDLKETGEIAVLIPAGRLVHDDVPEPVRIFLQQAIDTQHAPDAAALMAGSAVDAMLKTLGYEKGSVYTRINTAVADHKITESMGEWAHAVRLEANNPRHADKEKPHVSSDEASQSVEFAEALAFFLFVLTERIKRGKKAAEAASAPPHTEAPSPGSPNIP</sequence>
<dbReference type="Pfam" id="PF13643">
    <property type="entry name" value="DUF4145"/>
    <property type="match status" value="1"/>
</dbReference>